<proteinExistence type="predicted"/>
<dbReference type="EMBL" id="FVGW01000024">
    <property type="protein sequence ID" value="SKN02546.1"/>
    <property type="molecule type" value="Genomic_DNA"/>
</dbReference>
<dbReference type="Proteomes" id="UP000190074">
    <property type="component" value="Unassembled WGS sequence"/>
</dbReference>
<dbReference type="RefSeq" id="WP_079636356.1">
    <property type="nucleotide sequence ID" value="NZ_FVGW01000024.1"/>
</dbReference>
<evidence type="ECO:0000313" key="2">
    <source>
        <dbReference type="Proteomes" id="UP000190074"/>
    </source>
</evidence>
<organism evidence="1 2">
    <name type="scientific">Mycobacteroides abscessus subsp. massiliense</name>
    <dbReference type="NCBI Taxonomy" id="1962118"/>
    <lineage>
        <taxon>Bacteria</taxon>
        <taxon>Bacillati</taxon>
        <taxon>Actinomycetota</taxon>
        <taxon>Actinomycetes</taxon>
        <taxon>Mycobacteriales</taxon>
        <taxon>Mycobacteriaceae</taxon>
        <taxon>Mycobacteroides</taxon>
        <taxon>Mycobacteroides abscessus</taxon>
    </lineage>
</organism>
<dbReference type="AlphaFoldDB" id="A0A1T8VBZ6"/>
<accession>A0A1T8VBZ6</accession>
<reference evidence="1 2" key="1">
    <citation type="submission" date="2016-11" db="EMBL/GenBank/DDBJ databases">
        <authorList>
            <consortium name="Pathogen Informatics"/>
        </authorList>
    </citation>
    <scope>NUCLEOTIDE SEQUENCE [LARGE SCALE GENOMIC DNA]</scope>
    <source>
        <strain evidence="1 2">911</strain>
    </source>
</reference>
<protein>
    <submittedName>
        <fullName evidence="1">Uncharacterized protein</fullName>
    </submittedName>
</protein>
<gene>
    <name evidence="1" type="ORF">SAMEA2259716_05787</name>
</gene>
<sequence>MSMVTEGVMTPSGDGMTTVTTEQCKTSAIREGDVIYRFGMRLLVDREIREHIAYDEETVWSTSAVIENWDQVADCVGNLARVDGSGRRRWTIQGNDLAIWTREARTAQVPTIEVGDYVVRNFDLTGQPYKVAAVYKNGNLRASDKPGFSYHGPSTTFVKVPPCASGLHAAGYGPITCKHCNPRVR</sequence>
<name>A0A1T8VBZ6_9MYCO</name>
<evidence type="ECO:0000313" key="1">
    <source>
        <dbReference type="EMBL" id="SKN02546.1"/>
    </source>
</evidence>